<dbReference type="AlphaFoldDB" id="A0A7R9EXT4"/>
<name>A0A7R9EXT4_9NEOP</name>
<feature type="compositionally biased region" description="Basic and acidic residues" evidence="1">
    <location>
        <begin position="194"/>
        <end position="222"/>
    </location>
</feature>
<protein>
    <submittedName>
        <fullName evidence="2">Uncharacterized protein</fullName>
    </submittedName>
</protein>
<sequence length="756" mass="84405">MYANMRGKRAGGQNTLNTPDRGSNTNLPVIGKPINVGDIEDLVTLRPPLKSSGQSLWLRIQRSWVRSPVLAESLSEANTSDVHAPMFVHGECDELKKSLRAIQEENYKLQAVITDVTEVNKRWQKYNNDRQMYVQRLLSTIQEQQDYINKTVSENIFPYKQGHFLPRGTTLYFSDDLTSDGVRKKSDSSSSSEELPRPRSHSVEEEILKFPKENSEPEDRKSGLPSTSLCQSNVLEKPQVSDGNNNVKTLFKERSSDSLNKFVPNATCSNNDNVATLNIVPENYLPRGCLPRKVSSSVLQISPTSSTSLVSEAHTSSESGVNGDAGANAVSIGFSSNGLASVTTFSQIPIAKSFSLPLSQEVKNNNRTRAIAQSASDDLSKASSSRRKKSFYSTVWSAEPIVAPPSLDRLKKFSESSLSMDNNGKYLCSETAASGGSTTTMVNREAPSWKSKYSEEGVTTQTKEDVICPGCGKDDIYTRQATHGLRACGSEVLCLRGDVCSLIQVSREDGGQIYVELDLSLNFSRNVQQCRQNKAVYSVQQTTLASYHVAWHIAKHRNPHSNGEDLVKLASIDMVRMTCDLNHTVIGLKEKLIAFKGKLKLWKKKTQENKMASFPNLNLLLEDEQTELAKKLNLELVTFKKLWLNTFEYAVQLPLTLKTHLNIFQTLLDSRKSSLKFKAMKLCVTISKNKPSHYVHFGWIKKKPIQRNDVMNVLLPFSTTYRCEAGFSILPVIKTKMRSKLQPEHDLRSSLSTIQP</sequence>
<evidence type="ECO:0000313" key="2">
    <source>
        <dbReference type="EMBL" id="CAD7443366.1"/>
    </source>
</evidence>
<dbReference type="EMBL" id="OD566109">
    <property type="protein sequence ID" value="CAD7443366.1"/>
    <property type="molecule type" value="Genomic_DNA"/>
</dbReference>
<gene>
    <name evidence="2" type="ORF">TBIB3V08_LOCUS5774</name>
</gene>
<dbReference type="PANTHER" id="PTHR45913:SF19">
    <property type="entry name" value="LOW QUALITY PROTEIN: ZINC FINGER BED DOMAIN-CONTAINING PROTEIN 5-LIKE"/>
    <property type="match status" value="1"/>
</dbReference>
<dbReference type="PANTHER" id="PTHR45913">
    <property type="entry name" value="EPM2A-INTERACTING PROTEIN 1"/>
    <property type="match status" value="1"/>
</dbReference>
<accession>A0A7R9EXT4</accession>
<proteinExistence type="predicted"/>
<evidence type="ECO:0000256" key="1">
    <source>
        <dbReference type="SAM" id="MobiDB-lite"/>
    </source>
</evidence>
<feature type="region of interest" description="Disordered" evidence="1">
    <location>
        <begin position="1"/>
        <end position="29"/>
    </location>
</feature>
<feature type="region of interest" description="Disordered" evidence="1">
    <location>
        <begin position="176"/>
        <end position="246"/>
    </location>
</feature>
<feature type="compositionally biased region" description="Polar residues" evidence="1">
    <location>
        <begin position="224"/>
        <end position="234"/>
    </location>
</feature>
<reference evidence="2" key="1">
    <citation type="submission" date="2020-11" db="EMBL/GenBank/DDBJ databases">
        <authorList>
            <person name="Tran Van P."/>
        </authorList>
    </citation>
    <scope>NUCLEOTIDE SEQUENCE</scope>
</reference>
<organism evidence="2">
    <name type="scientific">Timema bartmani</name>
    <dbReference type="NCBI Taxonomy" id="61472"/>
    <lineage>
        <taxon>Eukaryota</taxon>
        <taxon>Metazoa</taxon>
        <taxon>Ecdysozoa</taxon>
        <taxon>Arthropoda</taxon>
        <taxon>Hexapoda</taxon>
        <taxon>Insecta</taxon>
        <taxon>Pterygota</taxon>
        <taxon>Neoptera</taxon>
        <taxon>Polyneoptera</taxon>
        <taxon>Phasmatodea</taxon>
        <taxon>Timematodea</taxon>
        <taxon>Timematoidea</taxon>
        <taxon>Timematidae</taxon>
        <taxon>Timema</taxon>
    </lineage>
</organism>
<feature type="compositionally biased region" description="Polar residues" evidence="1">
    <location>
        <begin position="12"/>
        <end position="27"/>
    </location>
</feature>